<dbReference type="InParanoid" id="F6QNU1"/>
<evidence type="ECO:0000256" key="1">
    <source>
        <dbReference type="SAM" id="MobiDB-lite"/>
    </source>
</evidence>
<dbReference type="AlphaFoldDB" id="F6QNU1"/>
<evidence type="ECO:0000313" key="3">
    <source>
        <dbReference type="Proteomes" id="UP000008144"/>
    </source>
</evidence>
<reference evidence="2" key="4">
    <citation type="submission" date="2025-09" db="UniProtKB">
        <authorList>
            <consortium name="Ensembl"/>
        </authorList>
    </citation>
    <scope>IDENTIFICATION</scope>
</reference>
<reference evidence="2" key="2">
    <citation type="journal article" date="2008" name="Genome Biol.">
        <title>Improved genome assembly and evidence-based global gene model set for the chordate Ciona intestinalis: new insight into intron and operon populations.</title>
        <authorList>
            <person name="Satou Y."/>
            <person name="Mineta K."/>
            <person name="Ogasawara M."/>
            <person name="Sasakura Y."/>
            <person name="Shoguchi E."/>
            <person name="Ueno K."/>
            <person name="Yamada L."/>
            <person name="Matsumoto J."/>
            <person name="Wasserscheid J."/>
            <person name="Dewar K."/>
            <person name="Wiley G.B."/>
            <person name="Macmil S.L."/>
            <person name="Roe B.A."/>
            <person name="Zeller R.W."/>
            <person name="Hastings K.E."/>
            <person name="Lemaire P."/>
            <person name="Lindquist E."/>
            <person name="Endo T."/>
            <person name="Hotta K."/>
            <person name="Inaba K."/>
        </authorList>
    </citation>
    <scope>NUCLEOTIDE SEQUENCE [LARGE SCALE GENOMIC DNA]</scope>
    <source>
        <strain evidence="2">wild type</strain>
    </source>
</reference>
<evidence type="ECO:0000313" key="2">
    <source>
        <dbReference type="Ensembl" id="ENSCINP00000025576.2"/>
    </source>
</evidence>
<reference evidence="3" key="1">
    <citation type="journal article" date="2002" name="Science">
        <title>The draft genome of Ciona intestinalis: insights into chordate and vertebrate origins.</title>
        <authorList>
            <person name="Dehal P."/>
            <person name="Satou Y."/>
            <person name="Campbell R.K."/>
            <person name="Chapman J."/>
            <person name="Degnan B."/>
            <person name="De Tomaso A."/>
            <person name="Davidson B."/>
            <person name="Di Gregorio A."/>
            <person name="Gelpke M."/>
            <person name="Goodstein D.M."/>
            <person name="Harafuji N."/>
            <person name="Hastings K.E."/>
            <person name="Ho I."/>
            <person name="Hotta K."/>
            <person name="Huang W."/>
            <person name="Kawashima T."/>
            <person name="Lemaire P."/>
            <person name="Martinez D."/>
            <person name="Meinertzhagen I.A."/>
            <person name="Necula S."/>
            <person name="Nonaka M."/>
            <person name="Putnam N."/>
            <person name="Rash S."/>
            <person name="Saiga H."/>
            <person name="Satake M."/>
            <person name="Terry A."/>
            <person name="Yamada L."/>
            <person name="Wang H.G."/>
            <person name="Awazu S."/>
            <person name="Azumi K."/>
            <person name="Boore J."/>
            <person name="Branno M."/>
            <person name="Chin-Bow S."/>
            <person name="DeSantis R."/>
            <person name="Doyle S."/>
            <person name="Francino P."/>
            <person name="Keys D.N."/>
            <person name="Haga S."/>
            <person name="Hayashi H."/>
            <person name="Hino K."/>
            <person name="Imai K.S."/>
            <person name="Inaba K."/>
            <person name="Kano S."/>
            <person name="Kobayashi K."/>
            <person name="Kobayashi M."/>
            <person name="Lee B.I."/>
            <person name="Makabe K.W."/>
            <person name="Manohar C."/>
            <person name="Matassi G."/>
            <person name="Medina M."/>
            <person name="Mochizuki Y."/>
            <person name="Mount S."/>
            <person name="Morishita T."/>
            <person name="Miura S."/>
            <person name="Nakayama A."/>
            <person name="Nishizaka S."/>
            <person name="Nomoto H."/>
            <person name="Ohta F."/>
            <person name="Oishi K."/>
            <person name="Rigoutsos I."/>
            <person name="Sano M."/>
            <person name="Sasaki A."/>
            <person name="Sasakura Y."/>
            <person name="Shoguchi E."/>
            <person name="Shin-i T."/>
            <person name="Spagnuolo A."/>
            <person name="Stainier D."/>
            <person name="Suzuki M.M."/>
            <person name="Tassy O."/>
            <person name="Takatori N."/>
            <person name="Tokuoka M."/>
            <person name="Yagi K."/>
            <person name="Yoshizaki F."/>
            <person name="Wada S."/>
            <person name="Zhang C."/>
            <person name="Hyatt P.D."/>
            <person name="Larimer F."/>
            <person name="Detter C."/>
            <person name="Doggett N."/>
            <person name="Glavina T."/>
            <person name="Hawkins T."/>
            <person name="Richardson P."/>
            <person name="Lucas S."/>
            <person name="Kohara Y."/>
            <person name="Levine M."/>
            <person name="Satoh N."/>
            <person name="Rokhsar D.S."/>
        </authorList>
    </citation>
    <scope>NUCLEOTIDE SEQUENCE [LARGE SCALE GENOMIC DNA]</scope>
</reference>
<dbReference type="Proteomes" id="UP000008144">
    <property type="component" value="Chromosome 12"/>
</dbReference>
<dbReference type="EMBL" id="EAAA01001050">
    <property type="status" value="NOT_ANNOTATED_CDS"/>
    <property type="molecule type" value="Genomic_DNA"/>
</dbReference>
<name>F6QNU1_CIOIN</name>
<protein>
    <submittedName>
        <fullName evidence="2">Uncharacterized protein</fullName>
    </submittedName>
</protein>
<dbReference type="Ensembl" id="ENSCINT00000025822.2">
    <property type="protein sequence ID" value="ENSCINP00000025576.2"/>
    <property type="gene ID" value="ENSCING00000014064.2"/>
</dbReference>
<sequence>MKETKQEEWEKEKFVEIFLQKIKFVEKLGFQLWNLNKLFLCKMAQMSKMKQKTFLLCVKDALACCSTSEFETRKLVSEFSRHWETSGGKNTKRQNKAARLSGLNPRPQKLRPIKKRKKAFLNRVSAREHPHDIDI</sequence>
<dbReference type="HOGENOM" id="CLU_1885009_0_0_1"/>
<keyword evidence="3" id="KW-1185">Reference proteome</keyword>
<proteinExistence type="predicted"/>
<feature type="region of interest" description="Disordered" evidence="1">
    <location>
        <begin position="83"/>
        <end position="108"/>
    </location>
</feature>
<accession>F6QNU1</accession>
<reference evidence="2" key="3">
    <citation type="submission" date="2025-08" db="UniProtKB">
        <authorList>
            <consortium name="Ensembl"/>
        </authorList>
    </citation>
    <scope>IDENTIFICATION</scope>
</reference>
<organism evidence="2 3">
    <name type="scientific">Ciona intestinalis</name>
    <name type="common">Transparent sea squirt</name>
    <name type="synonym">Ascidia intestinalis</name>
    <dbReference type="NCBI Taxonomy" id="7719"/>
    <lineage>
        <taxon>Eukaryota</taxon>
        <taxon>Metazoa</taxon>
        <taxon>Chordata</taxon>
        <taxon>Tunicata</taxon>
        <taxon>Ascidiacea</taxon>
        <taxon>Phlebobranchia</taxon>
        <taxon>Cionidae</taxon>
        <taxon>Ciona</taxon>
    </lineage>
</organism>